<accession>A0ABN9XXK0</accession>
<evidence type="ECO:0000313" key="2">
    <source>
        <dbReference type="Proteomes" id="UP001189429"/>
    </source>
</evidence>
<evidence type="ECO:0000313" key="1">
    <source>
        <dbReference type="EMBL" id="CAK0904809.1"/>
    </source>
</evidence>
<keyword evidence="2" id="KW-1185">Reference proteome</keyword>
<dbReference type="PANTHER" id="PTHR33844">
    <property type="entry name" value="SULFOTRANSFER_1 DOMAIN-CONTAINING PROTEIN"/>
    <property type="match status" value="1"/>
</dbReference>
<dbReference type="Proteomes" id="UP001189429">
    <property type="component" value="Unassembled WGS sequence"/>
</dbReference>
<evidence type="ECO:0008006" key="3">
    <source>
        <dbReference type="Google" id="ProtNLM"/>
    </source>
</evidence>
<dbReference type="PANTHER" id="PTHR33844:SF1">
    <property type="entry name" value="SULFOTRANSFERASE DOMAIN-CONTAINING PROTEIN"/>
    <property type="match status" value="1"/>
</dbReference>
<dbReference type="Gene3D" id="3.40.50.300">
    <property type="entry name" value="P-loop containing nucleotide triphosphate hydrolases"/>
    <property type="match status" value="1"/>
</dbReference>
<comment type="caution">
    <text evidence="1">The sequence shown here is derived from an EMBL/GenBank/DDBJ whole genome shotgun (WGS) entry which is preliminary data.</text>
</comment>
<proteinExistence type="predicted"/>
<reference evidence="1" key="1">
    <citation type="submission" date="2023-10" db="EMBL/GenBank/DDBJ databases">
        <authorList>
            <person name="Chen Y."/>
            <person name="Shah S."/>
            <person name="Dougan E. K."/>
            <person name="Thang M."/>
            <person name="Chan C."/>
        </authorList>
    </citation>
    <scope>NUCLEOTIDE SEQUENCE [LARGE SCALE GENOMIC DNA]</scope>
</reference>
<protein>
    <recommendedName>
        <fullName evidence="3">Protein-tyrosine sulfotransferase</fullName>
    </recommendedName>
</protein>
<dbReference type="InterPro" id="IPR027417">
    <property type="entry name" value="P-loop_NTPase"/>
</dbReference>
<dbReference type="EMBL" id="CAUYUJ010021467">
    <property type="protein sequence ID" value="CAK0904809.1"/>
    <property type="molecule type" value="Genomic_DNA"/>
</dbReference>
<name>A0ABN9XXK0_9DINO</name>
<dbReference type="SUPFAM" id="SSF52540">
    <property type="entry name" value="P-loop containing nucleoside triphosphate hydrolases"/>
    <property type="match status" value="1"/>
</dbReference>
<gene>
    <name evidence="1" type="ORF">PCOR1329_LOCUS80730</name>
</gene>
<organism evidence="1 2">
    <name type="scientific">Prorocentrum cordatum</name>
    <dbReference type="NCBI Taxonomy" id="2364126"/>
    <lineage>
        <taxon>Eukaryota</taxon>
        <taxon>Sar</taxon>
        <taxon>Alveolata</taxon>
        <taxon>Dinophyceae</taxon>
        <taxon>Prorocentrales</taxon>
        <taxon>Prorocentraceae</taxon>
        <taxon>Prorocentrum</taxon>
    </lineage>
</organism>
<sequence length="522" mass="57272">MARAPLPEQELELVATFREVVLAGWASAVRPRPRGMRSSFPVGEIQESRELVPTKSLDSRPDGSPWLGSMDRILTPLSLDDLGRFSLGPAVHDVRAVIGDTVCNAMPYCICPATRTIVLVQHDPGFSPTDAPFMFVGQRQSVKRIVAVPWQQAIALAESLPEAKDMGPVLLIQMTGRCGSTVLTKALEWLDVGCQSVSEPDFFAHVHEMLERGLCSREEAVRVTRAAVLMLVHQRRRSHPDKQVVVIKNRTLAPLWRSCDLMPEALPQVQQLFQWRTVEDVIGSFNAATESNMVSGSAKYLAQHSMDGVFWPLSGSPAVRWMERMDTALREDPLLALPGLELPDLSPHHFARHGALGFLTFMSIVDSHVAVALGQRGLFAHTLKYEDLMERKSAAVRELLEALGWLHLVPNASVLGTPEADQVFLRDAHAGGGLAKGSGTTLGGDMKQLERSKLAAASGQGARENAHLPQHRAEVVRGLMRRHALLQHRGYNLDTSQTDGELKKPEHKSVECWSGKSVLGGA</sequence>